<feature type="region of interest" description="Disordered" evidence="2">
    <location>
        <begin position="200"/>
        <end position="219"/>
    </location>
</feature>
<feature type="compositionally biased region" description="Gly residues" evidence="2">
    <location>
        <begin position="137"/>
        <end position="147"/>
    </location>
</feature>
<organism evidence="3 4">
    <name type="scientific">Symbiodinium microadriaticum</name>
    <name type="common">Dinoflagellate</name>
    <name type="synonym">Zooxanthella microadriatica</name>
    <dbReference type="NCBI Taxonomy" id="2951"/>
    <lineage>
        <taxon>Eukaryota</taxon>
        <taxon>Sar</taxon>
        <taxon>Alveolata</taxon>
        <taxon>Dinophyceae</taxon>
        <taxon>Suessiales</taxon>
        <taxon>Symbiodiniaceae</taxon>
        <taxon>Symbiodinium</taxon>
    </lineage>
</organism>
<accession>A0A1Q9D9K8</accession>
<feature type="coiled-coil region" evidence="1">
    <location>
        <begin position="1412"/>
        <end position="1474"/>
    </location>
</feature>
<proteinExistence type="predicted"/>
<protein>
    <submittedName>
        <fullName evidence="3">Copia protein</fullName>
    </submittedName>
</protein>
<keyword evidence="1" id="KW-0175">Coiled coil</keyword>
<keyword evidence="4" id="KW-1185">Reference proteome</keyword>
<dbReference type="EMBL" id="LSRX01000645">
    <property type="protein sequence ID" value="OLP91876.1"/>
    <property type="molecule type" value="Genomic_DNA"/>
</dbReference>
<evidence type="ECO:0000313" key="4">
    <source>
        <dbReference type="Proteomes" id="UP000186817"/>
    </source>
</evidence>
<comment type="caution">
    <text evidence="3">The sequence shown here is derived from an EMBL/GenBank/DDBJ whole genome shotgun (WGS) entry which is preliminary data.</text>
</comment>
<evidence type="ECO:0000256" key="2">
    <source>
        <dbReference type="SAM" id="MobiDB-lite"/>
    </source>
</evidence>
<feature type="region of interest" description="Disordered" evidence="2">
    <location>
        <begin position="925"/>
        <end position="971"/>
    </location>
</feature>
<evidence type="ECO:0000256" key="1">
    <source>
        <dbReference type="SAM" id="Coils"/>
    </source>
</evidence>
<dbReference type="OrthoDB" id="417896at2759"/>
<evidence type="ECO:0000313" key="3">
    <source>
        <dbReference type="EMBL" id="OLP91876.1"/>
    </source>
</evidence>
<feature type="compositionally biased region" description="Basic and acidic residues" evidence="2">
    <location>
        <begin position="149"/>
        <end position="159"/>
    </location>
</feature>
<sequence length="2177" mass="241954">MAPVPPRDDSSNRSMDQEVIMEEVKRQVQLAMQGRDSELSSLKMENNELSKALDASAQLLNDVVQMGGDGQGRSSQEPEQEFSRRELEGNPAGGAADRKEPTGAPPGLQRVLRLPGGNPRGEGRGEPSFTEFPRGPTGRGDSAGGKPGLRMEDTTRPEHLGPSSGDPLQRATEFGGDELSLLDVLVQGMKQLQQVYMDKKNPESETVKGSTELPQLPDLSGDTGVEFSDWMYVAEQIIGSIGSLSDSSTAWFSSTLSCAKEAYERHQQATPMERLTISPVLPPELASSKWSRLERRVMTMMLTAMPQAVKEDAVTHRVATVASIVYRLHVLYAPGGAAERAALLKQLEGVSAGENVSDVIAALRKWRRNLTRTMEMGVTPPDSSVLLRGIELILGTALKKLPDVSFRFNMEQMIHPDYVQLKLRQAECPVKDPSKGKSGAGAATASSTSAPLASMVATASAAEPKAITPEALQNPEIQNFMKEVNTMLQRMSALRAMRVKVTLADGNQVTLQQNKAGTLMPAKGSVLSGENAVTTTIVPLVSLVQELGCSISWDRRGLKVQHPEHGEITTHVSGSCPFIGETKALELINELETRKLEQLKVKTLEAQLKMRGIEATTSFEVQLQEYRRTGRRADGLKALMCEDSVFGNLTEVQRCSLIQEVDLSDKAGHKYLKALPVKRVLEEDGVTLLEVDVNISKSYNLREPAPVYRALLWAAMRGQVHGVLGGPPRGEGTGDLVLKQMFVWMIAAQAAESYEIAAPGFAMCMPTRSDLWESSVWKSFQSSYNVNLIKGKPEVSLVTTLSFSATDVLWERMMGPLKEMSKEELAKWIQHVRDGHVPFHRRCQTCVAARAKGHAHRRIEAPSCHTMSLDVCGPFRVRGHTPEAMDQKYMLVASYVIPKLKASNGGPEDEIVNEPEGGVGYVEPPADPVADADSNGVLPGGPVAHADSDGVLPGGPVADADSDGVLPGGPDLEDLFAEEEGGRDEPLGDVDQAEWDRANQEYNELISEVGDRLDYQVLRFAVPAERGVLVTTGEAQSPQQNGRAEATVQFVKSEAKCLLTAAKLGKENWPLAMRYATYRQRVRTLGKTENLPQFGCPVFVRTKIYGRAERYDMENKWKQGVYVGPSDDVAHGHVVKFEDNTFVTTQHMRTDLVDTDALVELEPREIELPLPERRMREKTRLALLSAEPPLNLEEEKAEEYARTLCRNREYGIPGILQLFALLKNIKTKRRLCQDHEFSAVGLLENVGMGCHKDSHNNAATKNALVMLKKPDTGGELWLEADDPHHDEVEQKQVTTRMTRLGELHDLEVGVPLYFNPRRWHEVKPWQGDRVGMVLYSPRATHLHYKDQEKLEFIGFPAGALDGHSEGIPFEEGCESDQPGEPELHLLQPLPIDGGGTLDDALLTLSEDQEQLIEDIERKSVRLRLLLEEEEALAEECRRAGRIAADEADNGRGILEDMIADLAKYKAKVRDEQQRQCLRAAFATQDDIDYESLLDNLQGDLEVVHTVPLDQVRAALPRWMGAIEKENKQLLDGTLREIKLVVVSVWSYVGTSLPETLYYERASLGSPKTALRATRIPCHLESTPDEAVGVSPYTLEQSNIFKPSEADPDLWLVYDEEDRERSEDTLLGLVVTYVDDLLYLAPTTVVTAIHSWIGIEWPCSQLEWASDPKGTRYLGMEIQQRENYQFEISQEGYIKELLRNHNMEDAVGSRLPCPKEWLNEGEGDGDDENYSSEELKFAQRVVGEQLWLTMRSRPDLQFPVGFMAARVSRQPARVAQIARKLLAYLKTTREMKLVLGPTADDDGKKEVFMIGYSDASFSPYGEKSFGASVVTVMNTPIAWKAAKQGFVTLSVMEAELYEATNAVLLMESVGSVLDEVLGSRARRLLRLDNSSALAMIQGGPGSWRTRHLKVRSSKIRDQVDSGELSVEHVTGDRQLADLSTKMHPKMRLWELLTLWGFKDLPGEAVEALEAKNAYLALLVMARLVCPAEAEEDQTARSGLKSVGVDELFLVTVLVCITAVAMWEAGKWIARCVLRYCKESPKQRRLRRLRETARTAAEEEIDRAFIKKDEESDEERTAARTARVVDDVPEPHPVARPRSTKRIVDTATEVAQTREEFELLPEKSYYKTNSTRSKLHTDPHCHGLRNSGDVYAVEYCTYCQRQTPLYTRRSRSLQPTRSF</sequence>
<reference evidence="3 4" key="1">
    <citation type="submission" date="2016-02" db="EMBL/GenBank/DDBJ databases">
        <title>Genome analysis of coral dinoflagellate symbionts highlights evolutionary adaptations to a symbiotic lifestyle.</title>
        <authorList>
            <person name="Aranda M."/>
            <person name="Li Y."/>
            <person name="Liew Y.J."/>
            <person name="Baumgarten S."/>
            <person name="Simakov O."/>
            <person name="Wilson M."/>
            <person name="Piel J."/>
            <person name="Ashoor H."/>
            <person name="Bougouffa S."/>
            <person name="Bajic V.B."/>
            <person name="Ryu T."/>
            <person name="Ravasi T."/>
            <person name="Bayer T."/>
            <person name="Micklem G."/>
            <person name="Kim H."/>
            <person name="Bhak J."/>
            <person name="Lajeunesse T.C."/>
            <person name="Voolstra C.R."/>
        </authorList>
    </citation>
    <scope>NUCLEOTIDE SEQUENCE [LARGE SCALE GENOMIC DNA]</scope>
    <source>
        <strain evidence="3 4">CCMP2467</strain>
    </source>
</reference>
<feature type="region of interest" description="Disordered" evidence="2">
    <location>
        <begin position="60"/>
        <end position="167"/>
    </location>
</feature>
<dbReference type="CDD" id="cd09272">
    <property type="entry name" value="RNase_HI_RT_Ty1"/>
    <property type="match status" value="1"/>
</dbReference>
<dbReference type="Proteomes" id="UP000186817">
    <property type="component" value="Unassembled WGS sequence"/>
</dbReference>
<gene>
    <name evidence="3" type="primary">GIP</name>
    <name evidence="3" type="ORF">AK812_SmicGene26377</name>
</gene>
<name>A0A1Q9D9K8_SYMMI</name>